<protein>
    <submittedName>
        <fullName evidence="1">Uncharacterized protein</fullName>
    </submittedName>
</protein>
<dbReference type="RefSeq" id="WP_156185876.1">
    <property type="nucleotide sequence ID" value="NZ_JACHEK010000004.1"/>
</dbReference>
<dbReference type="AlphaFoldDB" id="A0A841K157"/>
<comment type="caution">
    <text evidence="1">The sequence shown here is derived from an EMBL/GenBank/DDBJ whole genome shotgun (WGS) entry which is preliminary data.</text>
</comment>
<dbReference type="Proteomes" id="UP000538666">
    <property type="component" value="Unassembled WGS sequence"/>
</dbReference>
<gene>
    <name evidence="1" type="ORF">HNQ77_002340</name>
</gene>
<organism evidence="1 2">
    <name type="scientific">Silvibacterium bohemicum</name>
    <dbReference type="NCBI Taxonomy" id="1577686"/>
    <lineage>
        <taxon>Bacteria</taxon>
        <taxon>Pseudomonadati</taxon>
        <taxon>Acidobacteriota</taxon>
        <taxon>Terriglobia</taxon>
        <taxon>Terriglobales</taxon>
        <taxon>Acidobacteriaceae</taxon>
        <taxon>Silvibacterium</taxon>
    </lineage>
</organism>
<proteinExistence type="predicted"/>
<name>A0A841K157_9BACT</name>
<sequence length="51" mass="5427">MLYTKAHVLSTVNANKAIQSTGNHPHGKRLMILDNVGAGDKSTTGAYEADE</sequence>
<evidence type="ECO:0000313" key="2">
    <source>
        <dbReference type="Proteomes" id="UP000538666"/>
    </source>
</evidence>
<accession>A0A841K157</accession>
<dbReference type="EMBL" id="JACHEK010000004">
    <property type="protein sequence ID" value="MBB6144388.1"/>
    <property type="molecule type" value="Genomic_DNA"/>
</dbReference>
<reference evidence="1 2" key="1">
    <citation type="submission" date="2020-08" db="EMBL/GenBank/DDBJ databases">
        <title>Genomic Encyclopedia of Type Strains, Phase IV (KMG-IV): sequencing the most valuable type-strain genomes for metagenomic binning, comparative biology and taxonomic classification.</title>
        <authorList>
            <person name="Goeker M."/>
        </authorList>
    </citation>
    <scope>NUCLEOTIDE SEQUENCE [LARGE SCALE GENOMIC DNA]</scope>
    <source>
        <strain evidence="1 2">DSM 103733</strain>
    </source>
</reference>
<evidence type="ECO:0000313" key="1">
    <source>
        <dbReference type="EMBL" id="MBB6144388.1"/>
    </source>
</evidence>
<keyword evidence="2" id="KW-1185">Reference proteome</keyword>